<dbReference type="InParanoid" id="A0A2K3DDM2"/>
<dbReference type="AlphaFoldDB" id="A0A2K3DDM2"/>
<protein>
    <submittedName>
        <fullName evidence="2">Uncharacterized protein</fullName>
    </submittedName>
</protein>
<evidence type="ECO:0000313" key="3">
    <source>
        <dbReference type="Proteomes" id="UP000006906"/>
    </source>
</evidence>
<evidence type="ECO:0000313" key="2">
    <source>
        <dbReference type="EMBL" id="PNW78624.1"/>
    </source>
</evidence>
<reference evidence="2 3" key="1">
    <citation type="journal article" date="2007" name="Science">
        <title>The Chlamydomonas genome reveals the evolution of key animal and plant functions.</title>
        <authorList>
            <person name="Merchant S.S."/>
            <person name="Prochnik S.E."/>
            <person name="Vallon O."/>
            <person name="Harris E.H."/>
            <person name="Karpowicz S.J."/>
            <person name="Witman G.B."/>
            <person name="Terry A."/>
            <person name="Salamov A."/>
            <person name="Fritz-Laylin L.K."/>
            <person name="Marechal-Drouard L."/>
            <person name="Marshall W.F."/>
            <person name="Qu L.H."/>
            <person name="Nelson D.R."/>
            <person name="Sanderfoot A.A."/>
            <person name="Spalding M.H."/>
            <person name="Kapitonov V.V."/>
            <person name="Ren Q."/>
            <person name="Ferris P."/>
            <person name="Lindquist E."/>
            <person name="Shapiro H."/>
            <person name="Lucas S.M."/>
            <person name="Grimwood J."/>
            <person name="Schmutz J."/>
            <person name="Cardol P."/>
            <person name="Cerutti H."/>
            <person name="Chanfreau G."/>
            <person name="Chen C.L."/>
            <person name="Cognat V."/>
            <person name="Croft M.T."/>
            <person name="Dent R."/>
            <person name="Dutcher S."/>
            <person name="Fernandez E."/>
            <person name="Fukuzawa H."/>
            <person name="Gonzalez-Ballester D."/>
            <person name="Gonzalez-Halphen D."/>
            <person name="Hallmann A."/>
            <person name="Hanikenne M."/>
            <person name="Hippler M."/>
            <person name="Inwood W."/>
            <person name="Jabbari K."/>
            <person name="Kalanon M."/>
            <person name="Kuras R."/>
            <person name="Lefebvre P.A."/>
            <person name="Lemaire S.D."/>
            <person name="Lobanov A.V."/>
            <person name="Lohr M."/>
            <person name="Manuell A."/>
            <person name="Meier I."/>
            <person name="Mets L."/>
            <person name="Mittag M."/>
            <person name="Mittelmeier T."/>
            <person name="Moroney J.V."/>
            <person name="Moseley J."/>
            <person name="Napoli C."/>
            <person name="Nedelcu A.M."/>
            <person name="Niyogi K."/>
            <person name="Novoselov S.V."/>
            <person name="Paulsen I.T."/>
            <person name="Pazour G."/>
            <person name="Purton S."/>
            <person name="Ral J.P."/>
            <person name="Riano-Pachon D.M."/>
            <person name="Riekhof W."/>
            <person name="Rymarquis L."/>
            <person name="Schroda M."/>
            <person name="Stern D."/>
            <person name="Umen J."/>
            <person name="Willows R."/>
            <person name="Wilson N."/>
            <person name="Zimmer S.L."/>
            <person name="Allmer J."/>
            <person name="Balk J."/>
            <person name="Bisova K."/>
            <person name="Chen C.J."/>
            <person name="Elias M."/>
            <person name="Gendler K."/>
            <person name="Hauser C."/>
            <person name="Lamb M.R."/>
            <person name="Ledford H."/>
            <person name="Long J.C."/>
            <person name="Minagawa J."/>
            <person name="Page M.D."/>
            <person name="Pan J."/>
            <person name="Pootakham W."/>
            <person name="Roje S."/>
            <person name="Rose A."/>
            <person name="Stahlberg E."/>
            <person name="Terauchi A.M."/>
            <person name="Yang P."/>
            <person name="Ball S."/>
            <person name="Bowler C."/>
            <person name="Dieckmann C.L."/>
            <person name="Gladyshev V.N."/>
            <person name="Green P."/>
            <person name="Jorgensen R."/>
            <person name="Mayfield S."/>
            <person name="Mueller-Roeber B."/>
            <person name="Rajamani S."/>
            <person name="Sayre R.T."/>
            <person name="Brokstein P."/>
            <person name="Dubchak I."/>
            <person name="Goodstein D."/>
            <person name="Hornick L."/>
            <person name="Huang Y.W."/>
            <person name="Jhaveri J."/>
            <person name="Luo Y."/>
            <person name="Martinez D."/>
            <person name="Ngau W.C."/>
            <person name="Otillar B."/>
            <person name="Poliakov A."/>
            <person name="Porter A."/>
            <person name="Szajkowski L."/>
            <person name="Werner G."/>
            <person name="Zhou K."/>
            <person name="Grigoriev I.V."/>
            <person name="Rokhsar D.S."/>
            <person name="Grossman A.R."/>
        </authorList>
    </citation>
    <scope>NUCLEOTIDE SEQUENCE [LARGE SCALE GENOMIC DNA]</scope>
    <source>
        <strain evidence="3">CC-503</strain>
    </source>
</reference>
<name>A0A2K3DDM2_CHLRE</name>
<sequence>MPGRGRQARTTHRRARCAQVVPTASARSSTQGCWQYLHTHTPQRFKFLHLPLVPFL</sequence>
<accession>A0A2K3DDM2</accession>
<evidence type="ECO:0000256" key="1">
    <source>
        <dbReference type="SAM" id="MobiDB-lite"/>
    </source>
</evidence>
<organism evidence="2 3">
    <name type="scientific">Chlamydomonas reinhardtii</name>
    <name type="common">Chlamydomonas smithii</name>
    <dbReference type="NCBI Taxonomy" id="3055"/>
    <lineage>
        <taxon>Eukaryota</taxon>
        <taxon>Viridiplantae</taxon>
        <taxon>Chlorophyta</taxon>
        <taxon>core chlorophytes</taxon>
        <taxon>Chlorophyceae</taxon>
        <taxon>CS clade</taxon>
        <taxon>Chlamydomonadales</taxon>
        <taxon>Chlamydomonadaceae</taxon>
        <taxon>Chlamydomonas</taxon>
    </lineage>
</organism>
<feature type="region of interest" description="Disordered" evidence="1">
    <location>
        <begin position="1"/>
        <end position="22"/>
    </location>
</feature>
<keyword evidence="3" id="KW-1185">Reference proteome</keyword>
<dbReference type="Proteomes" id="UP000006906">
    <property type="component" value="Chromosome 9"/>
</dbReference>
<dbReference type="GeneID" id="66054597"/>
<gene>
    <name evidence="2" type="ORF">CHLRE_09g389503v5</name>
</gene>
<dbReference type="EMBL" id="CM008970">
    <property type="protein sequence ID" value="PNW78624.1"/>
    <property type="molecule type" value="Genomic_DNA"/>
</dbReference>
<proteinExistence type="predicted"/>
<dbReference type="KEGG" id="cre:CHLRE_09g389503v5"/>
<dbReference type="Gramene" id="PNW78624">
    <property type="protein sequence ID" value="PNW78624"/>
    <property type="gene ID" value="CHLRE_09g389503v5"/>
</dbReference>
<feature type="compositionally biased region" description="Basic residues" evidence="1">
    <location>
        <begin position="1"/>
        <end position="16"/>
    </location>
</feature>
<dbReference type="RefSeq" id="XP_042921022.1">
    <property type="nucleotide sequence ID" value="XM_043065511.1"/>
</dbReference>